<dbReference type="InterPro" id="IPR045741">
    <property type="entry name" value="PorV"/>
</dbReference>
<evidence type="ECO:0000313" key="2">
    <source>
        <dbReference type="EMBL" id="SHE70604.1"/>
    </source>
</evidence>
<dbReference type="RefSeq" id="WP_072999188.1">
    <property type="nucleotide sequence ID" value="NZ_FQUM01000002.1"/>
</dbReference>
<evidence type="ECO:0000259" key="1">
    <source>
        <dbReference type="Pfam" id="PF19572"/>
    </source>
</evidence>
<dbReference type="InterPro" id="IPR011250">
    <property type="entry name" value="OMP/PagP_B-barrel"/>
</dbReference>
<proteinExistence type="predicted"/>
<dbReference type="SUPFAM" id="SSF56925">
    <property type="entry name" value="OMPA-like"/>
    <property type="match status" value="1"/>
</dbReference>
<dbReference type="EMBL" id="FQUM01000002">
    <property type="protein sequence ID" value="SHE70604.1"/>
    <property type="molecule type" value="Genomic_DNA"/>
</dbReference>
<accession>A0A1M4VNJ5</accession>
<protein>
    <recommendedName>
        <fullName evidence="1">Type IX secretion system protein PorV domain-containing protein</fullName>
    </recommendedName>
</protein>
<keyword evidence="3" id="KW-1185">Reference proteome</keyword>
<dbReference type="Gene3D" id="2.40.160.60">
    <property type="entry name" value="Outer membrane protein transport protein (OMPP1/FadL/TodX)"/>
    <property type="match status" value="1"/>
</dbReference>
<dbReference type="AlphaFoldDB" id="A0A1M4VNJ5"/>
<organism evidence="2 3">
    <name type="scientific">Mariniphaga anaerophila</name>
    <dbReference type="NCBI Taxonomy" id="1484053"/>
    <lineage>
        <taxon>Bacteria</taxon>
        <taxon>Pseudomonadati</taxon>
        <taxon>Bacteroidota</taxon>
        <taxon>Bacteroidia</taxon>
        <taxon>Marinilabiliales</taxon>
        <taxon>Prolixibacteraceae</taxon>
        <taxon>Mariniphaga</taxon>
    </lineage>
</organism>
<dbReference type="OrthoDB" id="9758448at2"/>
<gene>
    <name evidence="2" type="ORF">SAMN05444274_102158</name>
</gene>
<dbReference type="NCBIfam" id="NF033709">
    <property type="entry name" value="PorV_fam"/>
    <property type="match status" value="1"/>
</dbReference>
<dbReference type="Pfam" id="PF19572">
    <property type="entry name" value="PorV"/>
    <property type="match status" value="1"/>
</dbReference>
<feature type="domain" description="Type IX secretion system protein PorV" evidence="1">
    <location>
        <begin position="22"/>
        <end position="217"/>
    </location>
</feature>
<evidence type="ECO:0000313" key="3">
    <source>
        <dbReference type="Proteomes" id="UP000184164"/>
    </source>
</evidence>
<sequence length="306" mass="32878">MRKRFFISILFLTTFATLSFGQAVPFLNYMSDTRTAAMGNAGYVLQSAFAAQRNTAAIFQDTLHPVAISASYLLWQPEDANNKLINIGGYTTFNKLAIAAGVHFNNMPEVEKTSDNGNVTGSFTPSEYALELGFGYKINTEIVAGVAVRYLGSDLGGTSKASAVATDLSVLYNKRSVSVGVGLSNLGTKPDYGNSTYNLPTRAKTGFGYHYTVSDKHSFTGVLDAAYQLSSNNTGIAGGIGAEYEYNNLLSLRTGYHFEDEKIGASYATAGCGIHFSGIAVDFAYVIAPTDNVMSKTMLFSLKWGK</sequence>
<dbReference type="Proteomes" id="UP000184164">
    <property type="component" value="Unassembled WGS sequence"/>
</dbReference>
<name>A0A1M4VNJ5_9BACT</name>
<dbReference type="STRING" id="1484053.SAMN05444274_102158"/>
<reference evidence="2 3" key="1">
    <citation type="submission" date="2016-11" db="EMBL/GenBank/DDBJ databases">
        <authorList>
            <person name="Jaros S."/>
            <person name="Januszkiewicz K."/>
            <person name="Wedrychowicz H."/>
        </authorList>
    </citation>
    <scope>NUCLEOTIDE SEQUENCE [LARGE SCALE GENOMIC DNA]</scope>
    <source>
        <strain evidence="2 3">DSM 26910</strain>
    </source>
</reference>